<sequence length="233" mass="24947">MTRFLPIERSVLHSPAWFVPYDEFARRVTSAGVTVALDRLDGQVWEPTDVAPVRTPSAAIAFPGLGRRLPAATRFRARFQAPGFQALYPAEGEPFASDAVGVEFLTHPYDETSPPEAPATPRLVRLLPAASFAHPPGVRVVYGAVLDGNSGAAVPNALVSAEGTAGQDAVPWRERTLTDERGGFRLALRWPGALAGGEELFTLLAVERPGRSGSLAVRLPADAGRRHVIEIVP</sequence>
<dbReference type="RefSeq" id="WP_075133918.1">
    <property type="nucleotide sequence ID" value="NZ_MSIF01000007.1"/>
</dbReference>
<protein>
    <submittedName>
        <fullName evidence="1">Uncharacterized protein</fullName>
    </submittedName>
</protein>
<dbReference type="OrthoDB" id="4152215at2"/>
<dbReference type="EMBL" id="MSIF01000007">
    <property type="protein sequence ID" value="OLF10197.1"/>
    <property type="molecule type" value="Genomic_DNA"/>
</dbReference>
<reference evidence="1 2" key="1">
    <citation type="submission" date="2016-12" db="EMBL/GenBank/DDBJ databases">
        <title>The draft genome sequence of Actinophytocola xinjiangensis.</title>
        <authorList>
            <person name="Wang W."/>
            <person name="Yuan L."/>
        </authorList>
    </citation>
    <scope>NUCLEOTIDE SEQUENCE [LARGE SCALE GENOMIC DNA]</scope>
    <source>
        <strain evidence="1 2">CGMCC 4.4663</strain>
    </source>
</reference>
<organism evidence="1 2">
    <name type="scientific">Actinophytocola xinjiangensis</name>
    <dbReference type="NCBI Taxonomy" id="485602"/>
    <lineage>
        <taxon>Bacteria</taxon>
        <taxon>Bacillati</taxon>
        <taxon>Actinomycetota</taxon>
        <taxon>Actinomycetes</taxon>
        <taxon>Pseudonocardiales</taxon>
        <taxon>Pseudonocardiaceae</taxon>
    </lineage>
</organism>
<accession>A0A7Z0WLH3</accession>
<dbReference type="SUPFAM" id="SSF49464">
    <property type="entry name" value="Carboxypeptidase regulatory domain-like"/>
    <property type="match status" value="1"/>
</dbReference>
<evidence type="ECO:0000313" key="1">
    <source>
        <dbReference type="EMBL" id="OLF10197.1"/>
    </source>
</evidence>
<evidence type="ECO:0000313" key="2">
    <source>
        <dbReference type="Proteomes" id="UP000185696"/>
    </source>
</evidence>
<dbReference type="InterPro" id="IPR008969">
    <property type="entry name" value="CarboxyPept-like_regulatory"/>
</dbReference>
<name>A0A7Z0WLH3_9PSEU</name>
<gene>
    <name evidence="1" type="ORF">BLA60_17295</name>
</gene>
<keyword evidence="2" id="KW-1185">Reference proteome</keyword>
<proteinExistence type="predicted"/>
<dbReference type="AlphaFoldDB" id="A0A7Z0WLH3"/>
<dbReference type="Proteomes" id="UP000185696">
    <property type="component" value="Unassembled WGS sequence"/>
</dbReference>
<comment type="caution">
    <text evidence="1">The sequence shown here is derived from an EMBL/GenBank/DDBJ whole genome shotgun (WGS) entry which is preliminary data.</text>
</comment>